<proteinExistence type="predicted"/>
<evidence type="ECO:0000313" key="4">
    <source>
        <dbReference type="Proteomes" id="UP001590951"/>
    </source>
</evidence>
<evidence type="ECO:0000256" key="1">
    <source>
        <dbReference type="SAM" id="Coils"/>
    </source>
</evidence>
<comment type="caution">
    <text evidence="3">The sequence shown here is derived from an EMBL/GenBank/DDBJ whole genome shotgun (WGS) entry which is preliminary data.</text>
</comment>
<feature type="region of interest" description="Disordered" evidence="2">
    <location>
        <begin position="297"/>
        <end position="360"/>
    </location>
</feature>
<feature type="compositionally biased region" description="Low complexity" evidence="2">
    <location>
        <begin position="297"/>
        <end position="315"/>
    </location>
</feature>
<feature type="compositionally biased region" description="Polar residues" evidence="2">
    <location>
        <begin position="14"/>
        <end position="45"/>
    </location>
</feature>
<feature type="region of interest" description="Disordered" evidence="2">
    <location>
        <begin position="1"/>
        <end position="56"/>
    </location>
</feature>
<evidence type="ECO:0000256" key="2">
    <source>
        <dbReference type="SAM" id="MobiDB-lite"/>
    </source>
</evidence>
<accession>A0ABR4B2C1</accession>
<feature type="compositionally biased region" description="Polar residues" evidence="2">
    <location>
        <begin position="421"/>
        <end position="435"/>
    </location>
</feature>
<gene>
    <name evidence="3" type="ORF">ABVK25_008205</name>
</gene>
<dbReference type="EMBL" id="JBHFEH010000034">
    <property type="protein sequence ID" value="KAL2051543.1"/>
    <property type="molecule type" value="Genomic_DNA"/>
</dbReference>
<feature type="coiled-coil region" evidence="1">
    <location>
        <begin position="137"/>
        <end position="186"/>
    </location>
</feature>
<name>A0ABR4B2C1_9LECA</name>
<reference evidence="3 4" key="1">
    <citation type="submission" date="2024-09" db="EMBL/GenBank/DDBJ databases">
        <title>Rethinking Asexuality: The Enigmatic Case of Functional Sexual Genes in Lepraria (Stereocaulaceae).</title>
        <authorList>
            <person name="Doellman M."/>
            <person name="Sun Y."/>
            <person name="Barcenas-Pena A."/>
            <person name="Lumbsch H.T."/>
            <person name="Grewe F."/>
        </authorList>
    </citation>
    <scope>NUCLEOTIDE SEQUENCE [LARGE SCALE GENOMIC DNA]</scope>
    <source>
        <strain evidence="3 4">Grewe 0041</strain>
    </source>
</reference>
<organism evidence="3 4">
    <name type="scientific">Lepraria finkii</name>
    <dbReference type="NCBI Taxonomy" id="1340010"/>
    <lineage>
        <taxon>Eukaryota</taxon>
        <taxon>Fungi</taxon>
        <taxon>Dikarya</taxon>
        <taxon>Ascomycota</taxon>
        <taxon>Pezizomycotina</taxon>
        <taxon>Lecanoromycetes</taxon>
        <taxon>OSLEUM clade</taxon>
        <taxon>Lecanoromycetidae</taxon>
        <taxon>Lecanorales</taxon>
        <taxon>Lecanorineae</taxon>
        <taxon>Stereocaulaceae</taxon>
        <taxon>Lepraria</taxon>
    </lineage>
</organism>
<feature type="region of interest" description="Disordered" evidence="2">
    <location>
        <begin position="89"/>
        <end position="120"/>
    </location>
</feature>
<feature type="compositionally biased region" description="Polar residues" evidence="2">
    <location>
        <begin position="329"/>
        <end position="355"/>
    </location>
</feature>
<feature type="compositionally biased region" description="Basic residues" evidence="2">
    <location>
        <begin position="404"/>
        <end position="415"/>
    </location>
</feature>
<feature type="region of interest" description="Disordered" evidence="2">
    <location>
        <begin position="395"/>
        <end position="472"/>
    </location>
</feature>
<protein>
    <submittedName>
        <fullName evidence="3">Uncharacterized protein</fullName>
    </submittedName>
</protein>
<feature type="compositionally biased region" description="Polar residues" evidence="2">
    <location>
        <begin position="458"/>
        <end position="472"/>
    </location>
</feature>
<keyword evidence="4" id="KW-1185">Reference proteome</keyword>
<feature type="region of interest" description="Disordered" evidence="2">
    <location>
        <begin position="620"/>
        <end position="724"/>
    </location>
</feature>
<feature type="compositionally biased region" description="Polar residues" evidence="2">
    <location>
        <begin position="713"/>
        <end position="723"/>
    </location>
</feature>
<feature type="compositionally biased region" description="Basic and acidic residues" evidence="2">
    <location>
        <begin position="649"/>
        <end position="689"/>
    </location>
</feature>
<feature type="compositionally biased region" description="Basic and acidic residues" evidence="2">
    <location>
        <begin position="444"/>
        <end position="454"/>
    </location>
</feature>
<keyword evidence="1" id="KW-0175">Coiled coil</keyword>
<sequence>MNPPNTYRPAVHATTPNGEQTPDYHSSRTSPLVYQDATFSRSQDPSPGPHNVHGSINDFVEHASQQVRQANGSQPSQDISGINAAAMHHPHPTREQANPGPSPQLSAGPHTNAHHGSTSWLMPFDEPIIRKKYRYTLAELEDVVHKVQDRQQAVLDEKDKTWAQQNHTLRLKVEQLEKENSELHDRLWHYEPHEIVQRHNYYQYSLHYTKEQLLATQNEKIKIQAHRDSLLEKLAAKPRKLEHIVGNIIKAYSPAVQHDSGVGSSDSSQRVSMDLTQASHLSQYYPAHYPLAQRTQAQYQYQQPQFPSSRSSPAQHLSSPKSPAHYPSAQRSPTYYQHQNHPQPRFPQSQNSPAQYPSAHDYTAYDSQTQHLQTQYQSRLSPQGQLAPGQDLQFIADPSATTPRVKRASAMKARNRVVQAENESTESAPNQNIQARQVPIEQVQHQDEQARKAPPEQSPNQNVQDQESRLEQVSNDKMQAIQEQSEQVQLEKASVKEVPNDKVQAVQAPFEQLQAQEAPAKQTLNQSLQSEGGPTNQVRMDNVQVEIVDVDHSAEDNSEEIPSILVEVRASIEAKKNADKKRLDWYDGIDPGTMTTDEERKLQFGLPSAKKRTDATAFRPLATDGSIGPRPTKVAMMSRKKTTKQPKQMLDEAGRAEVARQKKEQAKINRKTYTDKKKVEKLLQQRDRASSTSTSSSQPQKTVHGDNLPSPDEPSQSSPTQNGEGIELSSIQAGADMESSPRLNGEDIPWNAYLNEPVGEDVNLAALAVEFEGEFMAMDEEEEVAVTWQVAAADGSEPESEESEEE</sequence>
<dbReference type="Proteomes" id="UP001590951">
    <property type="component" value="Unassembled WGS sequence"/>
</dbReference>
<evidence type="ECO:0000313" key="3">
    <source>
        <dbReference type="EMBL" id="KAL2051543.1"/>
    </source>
</evidence>